<feature type="compositionally biased region" description="Pro residues" evidence="2">
    <location>
        <begin position="390"/>
        <end position="400"/>
    </location>
</feature>
<feature type="region of interest" description="Disordered" evidence="2">
    <location>
        <begin position="269"/>
        <end position="429"/>
    </location>
</feature>
<dbReference type="GO" id="GO:0005654">
    <property type="term" value="C:nucleoplasm"/>
    <property type="evidence" value="ECO:0007669"/>
    <property type="project" value="TreeGrafter"/>
</dbReference>
<dbReference type="Gene3D" id="3.30.160.60">
    <property type="entry name" value="Classic Zinc Finger"/>
    <property type="match status" value="1"/>
</dbReference>
<dbReference type="Pfam" id="PF00643">
    <property type="entry name" value="zf-B_box"/>
    <property type="match status" value="1"/>
</dbReference>
<protein>
    <recommendedName>
        <fullName evidence="3">B box-type domain-containing protein</fullName>
    </recommendedName>
</protein>
<proteinExistence type="predicted"/>
<keyword evidence="1" id="KW-0863">Zinc-finger</keyword>
<organism evidence="4 5">
    <name type="scientific">Mizuhopecten yessoensis</name>
    <name type="common">Japanese scallop</name>
    <name type="synonym">Patinopecten yessoensis</name>
    <dbReference type="NCBI Taxonomy" id="6573"/>
    <lineage>
        <taxon>Eukaryota</taxon>
        <taxon>Metazoa</taxon>
        <taxon>Spiralia</taxon>
        <taxon>Lophotrochozoa</taxon>
        <taxon>Mollusca</taxon>
        <taxon>Bivalvia</taxon>
        <taxon>Autobranchia</taxon>
        <taxon>Pteriomorphia</taxon>
        <taxon>Pectinida</taxon>
        <taxon>Pectinoidea</taxon>
        <taxon>Pectinidae</taxon>
        <taxon>Mizuhopecten</taxon>
    </lineage>
</organism>
<evidence type="ECO:0000256" key="1">
    <source>
        <dbReference type="PROSITE-ProRule" id="PRU00024"/>
    </source>
</evidence>
<sequence length="760" mass="85149">METNEQSADSSPLRPQGDSRCAVHSQKTVSFVCYDCNDLICGKCVTSLHSGHIMEELSDAMPSIKSKLELSITSMESEQLPNVQRSIDLTEEKLIDNKTRIKEVVCQMKSQGNKCKDEIDDMIDEYVSVCDKLGKENTDLLMRYKTEHQARLRDLTEQIKNRHQIMQTGCSITMFDALYKRPSYETAKWPSLHTARFSPCKVVTDLLKQALGQLDTSFDIQQSSTNHCRPNLHQERQVSNDIHERLTHKPSPPADRKNTLESTDWVVLHQDPSNDNTSSTRPKSQRSGVLRSGHHPPRPASERVRGKSSGPPNRPHQRPQPRTVIFKRRNSLEAPSSIHRFLSARPSTSSDIRPMITVRSSTQRPETHVSVSVSRRHDRRSMSLPSEQSPEPPSGNPPSPSLLQAILSSSRDPKPNGSFSQEPKEQCIEVSSQDIEPQINHVSSHSDEIQITKVQSLFPDQPIPASDHEHESAKVTPPKPERTRKALSKRPVHQPVILSQFPSPSAITSICLTSEGHAWTCDEESRVLTLVGNAGDVIKTVTCKANVNDISMSPKTQHLWYCTWKCRVVELDPDTDTRMHRFTTESWPRCICVTDREQILVGAENKITLYNTDGQVVMATDTEASGVIRPTRLTQCPLTGNIAFLEKTAAHSDGQNNGHVVVLDNALSVKFRYTGECETLKTEESAFFDPFDVKYDDKGYLLIGDFTSNTLDLITGEGNHIRTILTDTGSSQAIGIHTDDVMWAAFENDNGVSHVKILKY</sequence>
<dbReference type="SUPFAM" id="SSF101898">
    <property type="entry name" value="NHL repeat"/>
    <property type="match status" value="1"/>
</dbReference>
<dbReference type="GO" id="GO:0008270">
    <property type="term" value="F:zinc ion binding"/>
    <property type="evidence" value="ECO:0007669"/>
    <property type="project" value="UniProtKB-KW"/>
</dbReference>
<feature type="compositionally biased region" description="Basic residues" evidence="2">
    <location>
        <begin position="315"/>
        <end position="329"/>
    </location>
</feature>
<accession>A0A210QYR0</accession>
<gene>
    <name evidence="4" type="ORF">KP79_PYT13096</name>
</gene>
<feature type="compositionally biased region" description="Polar residues" evidence="2">
    <location>
        <begin position="271"/>
        <end position="287"/>
    </location>
</feature>
<reference evidence="4 5" key="1">
    <citation type="journal article" date="2017" name="Nat. Ecol. Evol.">
        <title>Scallop genome provides insights into evolution of bilaterian karyotype and development.</title>
        <authorList>
            <person name="Wang S."/>
            <person name="Zhang J."/>
            <person name="Jiao W."/>
            <person name="Li J."/>
            <person name="Xun X."/>
            <person name="Sun Y."/>
            <person name="Guo X."/>
            <person name="Huan P."/>
            <person name="Dong B."/>
            <person name="Zhang L."/>
            <person name="Hu X."/>
            <person name="Sun X."/>
            <person name="Wang J."/>
            <person name="Zhao C."/>
            <person name="Wang Y."/>
            <person name="Wang D."/>
            <person name="Huang X."/>
            <person name="Wang R."/>
            <person name="Lv J."/>
            <person name="Li Y."/>
            <person name="Zhang Z."/>
            <person name="Liu B."/>
            <person name="Lu W."/>
            <person name="Hui Y."/>
            <person name="Liang J."/>
            <person name="Zhou Z."/>
            <person name="Hou R."/>
            <person name="Li X."/>
            <person name="Liu Y."/>
            <person name="Li H."/>
            <person name="Ning X."/>
            <person name="Lin Y."/>
            <person name="Zhao L."/>
            <person name="Xing Q."/>
            <person name="Dou J."/>
            <person name="Li Y."/>
            <person name="Mao J."/>
            <person name="Guo H."/>
            <person name="Dou H."/>
            <person name="Li T."/>
            <person name="Mu C."/>
            <person name="Jiang W."/>
            <person name="Fu Q."/>
            <person name="Fu X."/>
            <person name="Miao Y."/>
            <person name="Liu J."/>
            <person name="Yu Q."/>
            <person name="Li R."/>
            <person name="Liao H."/>
            <person name="Li X."/>
            <person name="Kong Y."/>
            <person name="Jiang Z."/>
            <person name="Chourrout D."/>
            <person name="Li R."/>
            <person name="Bao Z."/>
        </authorList>
    </citation>
    <scope>NUCLEOTIDE SEQUENCE [LARGE SCALE GENOMIC DNA]</scope>
    <source>
        <strain evidence="4 5">PY_sf001</strain>
    </source>
</reference>
<keyword evidence="1" id="KW-0862">Zinc</keyword>
<evidence type="ECO:0000256" key="2">
    <source>
        <dbReference type="SAM" id="MobiDB-lite"/>
    </source>
</evidence>
<dbReference type="InterPro" id="IPR000315">
    <property type="entry name" value="Znf_B-box"/>
</dbReference>
<keyword evidence="1" id="KW-0479">Metal-binding</keyword>
<evidence type="ECO:0000259" key="3">
    <source>
        <dbReference type="PROSITE" id="PS50119"/>
    </source>
</evidence>
<dbReference type="InterPro" id="IPR011042">
    <property type="entry name" value="6-blade_b-propeller_TolB-like"/>
</dbReference>
<dbReference type="SUPFAM" id="SSF57845">
    <property type="entry name" value="B-box zinc-binding domain"/>
    <property type="match status" value="1"/>
</dbReference>
<name>A0A210QYR0_MIZYE</name>
<dbReference type="PROSITE" id="PS50119">
    <property type="entry name" value="ZF_BBOX"/>
    <property type="match status" value="1"/>
</dbReference>
<dbReference type="AlphaFoldDB" id="A0A210QYR0"/>
<evidence type="ECO:0000313" key="4">
    <source>
        <dbReference type="EMBL" id="OWF53908.1"/>
    </source>
</evidence>
<feature type="region of interest" description="Disordered" evidence="2">
    <location>
        <begin position="459"/>
        <end position="491"/>
    </location>
</feature>
<evidence type="ECO:0000313" key="5">
    <source>
        <dbReference type="Proteomes" id="UP000242188"/>
    </source>
</evidence>
<dbReference type="EMBL" id="NEDP02001185">
    <property type="protein sequence ID" value="OWF53908.1"/>
    <property type="molecule type" value="Genomic_DNA"/>
</dbReference>
<keyword evidence="5" id="KW-1185">Reference proteome</keyword>
<dbReference type="Gene3D" id="2.120.10.30">
    <property type="entry name" value="TolB, C-terminal domain"/>
    <property type="match status" value="1"/>
</dbReference>
<feature type="domain" description="B box-type" evidence="3">
    <location>
        <begin position="16"/>
        <end position="57"/>
    </location>
</feature>
<feature type="compositionally biased region" description="Basic and acidic residues" evidence="2">
    <location>
        <begin position="466"/>
        <end position="484"/>
    </location>
</feature>
<dbReference type="GO" id="GO:0061630">
    <property type="term" value="F:ubiquitin protein ligase activity"/>
    <property type="evidence" value="ECO:0007669"/>
    <property type="project" value="TreeGrafter"/>
</dbReference>
<dbReference type="OrthoDB" id="10413912at2759"/>
<dbReference type="Proteomes" id="UP000242188">
    <property type="component" value="Unassembled WGS sequence"/>
</dbReference>
<dbReference type="PANTHER" id="PTHR25462">
    <property type="entry name" value="BONUS, ISOFORM C-RELATED"/>
    <property type="match status" value="1"/>
</dbReference>
<dbReference type="InterPro" id="IPR047153">
    <property type="entry name" value="TRIM45/56/19-like"/>
</dbReference>
<dbReference type="PANTHER" id="PTHR25462:SF305">
    <property type="entry name" value="RING-TYPE DOMAIN-CONTAINING PROTEIN"/>
    <property type="match status" value="1"/>
</dbReference>
<comment type="caution">
    <text evidence="4">The sequence shown here is derived from an EMBL/GenBank/DDBJ whole genome shotgun (WGS) entry which is preliminary data.</text>
</comment>